<proteinExistence type="predicted"/>
<protein>
    <recommendedName>
        <fullName evidence="1">Retrotransposon gag domain-containing protein</fullName>
    </recommendedName>
</protein>
<gene>
    <name evidence="4" type="primary">ORF203834</name>
    <name evidence="2" type="synonym">ORF203788</name>
    <name evidence="3" type="synonym">ORF203828</name>
</gene>
<evidence type="ECO:0000313" key="2">
    <source>
        <dbReference type="EMBL" id="CEK94774.1"/>
    </source>
</evidence>
<accession>A0A0B7BPG6</accession>
<dbReference type="AlphaFoldDB" id="A0A0B7BPG6"/>
<evidence type="ECO:0000313" key="4">
    <source>
        <dbReference type="EMBL" id="CEK94782.1"/>
    </source>
</evidence>
<organism evidence="4">
    <name type="scientific">Arion vulgaris</name>
    <dbReference type="NCBI Taxonomy" id="1028688"/>
    <lineage>
        <taxon>Eukaryota</taxon>
        <taxon>Metazoa</taxon>
        <taxon>Spiralia</taxon>
        <taxon>Lophotrochozoa</taxon>
        <taxon>Mollusca</taxon>
        <taxon>Gastropoda</taxon>
        <taxon>Heterobranchia</taxon>
        <taxon>Euthyneura</taxon>
        <taxon>Panpulmonata</taxon>
        <taxon>Eupulmonata</taxon>
        <taxon>Stylommatophora</taxon>
        <taxon>Helicina</taxon>
        <taxon>Arionoidea</taxon>
        <taxon>Arionidae</taxon>
        <taxon>Arion</taxon>
    </lineage>
</organism>
<sequence length="174" mass="20128">MAVPGEQKMVLEEGSHIGKEISMAFAKLEIIVRRQGTVERVPMFSGEAGQFKKWIGEIDKQAFVANLEENEKKYVALQASTGGVSDFILKKMKQNPEESWKEMLEDLRKRYTEEEDPHYAFTLLRKLRQEDRETAQEFGERTAKLAEEAYSVKEREESGVRRLLINIFIDGLRV</sequence>
<reference evidence="4" key="1">
    <citation type="submission" date="2014-12" db="EMBL/GenBank/DDBJ databases">
        <title>Insight into the proteome of Arion vulgaris.</title>
        <authorList>
            <person name="Aradska J."/>
            <person name="Bulat T."/>
            <person name="Smidak R."/>
            <person name="Sarate P."/>
            <person name="Gangsoo J."/>
            <person name="Sialana F."/>
            <person name="Bilban M."/>
            <person name="Lubec G."/>
        </authorList>
    </citation>
    <scope>NUCLEOTIDE SEQUENCE</scope>
    <source>
        <tissue evidence="4">Skin</tissue>
    </source>
</reference>
<dbReference type="EMBL" id="HACG01047916">
    <property type="protein sequence ID" value="CEK94781.1"/>
    <property type="molecule type" value="Transcribed_RNA"/>
</dbReference>
<evidence type="ECO:0000313" key="3">
    <source>
        <dbReference type="EMBL" id="CEK94781.1"/>
    </source>
</evidence>
<dbReference type="Pfam" id="PF03732">
    <property type="entry name" value="Retrotrans_gag"/>
    <property type="match status" value="1"/>
</dbReference>
<dbReference type="EMBL" id="HACG01047909">
    <property type="protein sequence ID" value="CEK94774.1"/>
    <property type="molecule type" value="Transcribed_RNA"/>
</dbReference>
<dbReference type="InterPro" id="IPR005162">
    <property type="entry name" value="Retrotrans_gag_dom"/>
</dbReference>
<dbReference type="EMBL" id="HACG01047917">
    <property type="protein sequence ID" value="CEK94782.1"/>
    <property type="molecule type" value="Transcribed_RNA"/>
</dbReference>
<feature type="domain" description="Retrotransposon gag" evidence="1">
    <location>
        <begin position="89"/>
        <end position="163"/>
    </location>
</feature>
<evidence type="ECO:0000259" key="1">
    <source>
        <dbReference type="Pfam" id="PF03732"/>
    </source>
</evidence>
<name>A0A0B7BPG6_9EUPU</name>